<dbReference type="FunFam" id="3.40.30.10:FF:000176">
    <property type="entry name" value="Glutathione S-transferase theta-1"/>
    <property type="match status" value="1"/>
</dbReference>
<evidence type="ECO:0000313" key="3">
    <source>
        <dbReference type="EMBL" id="PAA71638.1"/>
    </source>
</evidence>
<feature type="region of interest" description="Disordered" evidence="1">
    <location>
        <begin position="225"/>
        <end position="256"/>
    </location>
</feature>
<dbReference type="PROSITE" id="PS50404">
    <property type="entry name" value="GST_NTER"/>
    <property type="match status" value="1"/>
</dbReference>
<dbReference type="InterPro" id="IPR040079">
    <property type="entry name" value="Glutathione_S-Trfase"/>
</dbReference>
<dbReference type="SUPFAM" id="SSF52833">
    <property type="entry name" value="Thioredoxin-like"/>
    <property type="match status" value="1"/>
</dbReference>
<accession>A0A267FCZ4</accession>
<evidence type="ECO:0000313" key="4">
    <source>
        <dbReference type="Proteomes" id="UP000215902"/>
    </source>
</evidence>
<dbReference type="InterPro" id="IPR036249">
    <property type="entry name" value="Thioredoxin-like_sf"/>
</dbReference>
<dbReference type="GO" id="GO:0004364">
    <property type="term" value="F:glutathione transferase activity"/>
    <property type="evidence" value="ECO:0007669"/>
    <property type="project" value="UniProtKB-EC"/>
</dbReference>
<dbReference type="InterPro" id="IPR051369">
    <property type="entry name" value="GST_Theta"/>
</dbReference>
<dbReference type="PANTHER" id="PTHR43917">
    <property type="match status" value="1"/>
</dbReference>
<dbReference type="InterPro" id="IPR040075">
    <property type="entry name" value="GST_N_Theta"/>
</dbReference>
<dbReference type="OrthoDB" id="422574at2759"/>
<dbReference type="InterPro" id="IPR004045">
    <property type="entry name" value="Glutathione_S-Trfase_N"/>
</dbReference>
<dbReference type="STRING" id="282301.A0A267FCZ4"/>
<dbReference type="SFLD" id="SFLDG00358">
    <property type="entry name" value="Main_(cytGST)"/>
    <property type="match status" value="1"/>
</dbReference>
<dbReference type="Pfam" id="PF02798">
    <property type="entry name" value="GST_N"/>
    <property type="match status" value="1"/>
</dbReference>
<gene>
    <name evidence="3" type="ORF">BOX15_Mlig010662g1</name>
</gene>
<dbReference type="GO" id="GO:0006749">
    <property type="term" value="P:glutathione metabolic process"/>
    <property type="evidence" value="ECO:0007669"/>
    <property type="project" value="TreeGrafter"/>
</dbReference>
<evidence type="ECO:0000256" key="1">
    <source>
        <dbReference type="SAM" id="MobiDB-lite"/>
    </source>
</evidence>
<dbReference type="AlphaFoldDB" id="A0A267FCZ4"/>
<dbReference type="Proteomes" id="UP000215902">
    <property type="component" value="Unassembled WGS sequence"/>
</dbReference>
<dbReference type="InterPro" id="IPR036282">
    <property type="entry name" value="Glutathione-S-Trfase_C_sf"/>
</dbReference>
<feature type="domain" description="GST N-terminal" evidence="2">
    <location>
        <begin position="1"/>
        <end position="82"/>
    </location>
</feature>
<proteinExistence type="predicted"/>
<dbReference type="EMBL" id="NIVC01001150">
    <property type="protein sequence ID" value="PAA71638.1"/>
    <property type="molecule type" value="Genomic_DNA"/>
</dbReference>
<dbReference type="CDD" id="cd03050">
    <property type="entry name" value="GST_N_Theta"/>
    <property type="match status" value="1"/>
</dbReference>
<name>A0A267FCZ4_9PLAT</name>
<keyword evidence="4" id="KW-1185">Reference proteome</keyword>
<sequence>MSLKVYYDLMSQPARAVLLFLKKNSIEHTPVLIDLRRRAHLTDEFRQVNHFQRVPAIEDSGFCLSESAAILRYLCRRFPCPDHWYPKDLQARARIDQYLDWQHLNTRLNAALLFQTLVIRPRATGQPVDQQRADFYRQELAGTLDHLENFFLRDTPYLAADRISIAICWRPASSSSQPPAASATAPSRTRACWPGWAASRLTWRRTLKRLTGFSTWCGTATTPGSWTRAPVAAPHPASELARRSSELQTDDLLQTI</sequence>
<reference evidence="3 4" key="1">
    <citation type="submission" date="2017-06" db="EMBL/GenBank/DDBJ databases">
        <title>A platform for efficient transgenesis in Macrostomum lignano, a flatworm model organism for stem cell research.</title>
        <authorList>
            <person name="Berezikov E."/>
        </authorList>
    </citation>
    <scope>NUCLEOTIDE SEQUENCE [LARGE SCALE GENOMIC DNA]</scope>
    <source>
        <strain evidence="3">DV1</strain>
        <tissue evidence="3">Whole organism</tissue>
    </source>
</reference>
<dbReference type="PANTHER" id="PTHR43917:SF8">
    <property type="entry name" value="GH16740P-RELATED"/>
    <property type="match status" value="1"/>
</dbReference>
<dbReference type="Gene3D" id="3.40.30.10">
    <property type="entry name" value="Glutaredoxin"/>
    <property type="match status" value="1"/>
</dbReference>
<evidence type="ECO:0000259" key="2">
    <source>
        <dbReference type="PROSITE" id="PS50404"/>
    </source>
</evidence>
<organism evidence="3 4">
    <name type="scientific">Macrostomum lignano</name>
    <dbReference type="NCBI Taxonomy" id="282301"/>
    <lineage>
        <taxon>Eukaryota</taxon>
        <taxon>Metazoa</taxon>
        <taxon>Spiralia</taxon>
        <taxon>Lophotrochozoa</taxon>
        <taxon>Platyhelminthes</taxon>
        <taxon>Rhabditophora</taxon>
        <taxon>Macrostomorpha</taxon>
        <taxon>Macrostomida</taxon>
        <taxon>Macrostomidae</taxon>
        <taxon>Macrostomum</taxon>
    </lineage>
</organism>
<protein>
    <recommendedName>
        <fullName evidence="2">GST N-terminal domain-containing protein</fullName>
    </recommendedName>
</protein>
<comment type="caution">
    <text evidence="3">The sequence shown here is derived from an EMBL/GenBank/DDBJ whole genome shotgun (WGS) entry which is preliminary data.</text>
</comment>
<dbReference type="SFLD" id="SFLDS00019">
    <property type="entry name" value="Glutathione_Transferase_(cytos"/>
    <property type="match status" value="1"/>
</dbReference>
<dbReference type="SUPFAM" id="SSF47616">
    <property type="entry name" value="GST C-terminal domain-like"/>
    <property type="match status" value="1"/>
</dbReference>
<dbReference type="Gene3D" id="1.20.1050.10">
    <property type="match status" value="1"/>
</dbReference>
<dbReference type="GO" id="GO:0005737">
    <property type="term" value="C:cytoplasm"/>
    <property type="evidence" value="ECO:0007669"/>
    <property type="project" value="TreeGrafter"/>
</dbReference>